<evidence type="ECO:0000313" key="1">
    <source>
        <dbReference type="EMBL" id="GMT03921.1"/>
    </source>
</evidence>
<sequence length="132" mass="14797">SEHIDRKKFARNLKEQCKKIQKIIQSLVSSLAANTTIDVAIKAEVQASTVRIELSIQSFLKALSKLQLVLSRGEKMFDHHVDSITEPFDSMQQAIISMPPLSHVAALEVIENGLHQLAIEDTRGHEVIKMIE</sequence>
<protein>
    <recommendedName>
        <fullName evidence="3">BLOC-1-related complex subunit 7</fullName>
    </recommendedName>
</protein>
<proteinExistence type="predicted"/>
<dbReference type="EMBL" id="BTSX01000006">
    <property type="protein sequence ID" value="GMT03921.1"/>
    <property type="molecule type" value="Genomic_DNA"/>
</dbReference>
<name>A0AAV5UBS8_9BILA</name>
<evidence type="ECO:0008006" key="3">
    <source>
        <dbReference type="Google" id="ProtNLM"/>
    </source>
</evidence>
<dbReference type="Proteomes" id="UP001432027">
    <property type="component" value="Unassembled WGS sequence"/>
</dbReference>
<reference evidence="1" key="1">
    <citation type="submission" date="2023-10" db="EMBL/GenBank/DDBJ databases">
        <title>Genome assembly of Pristionchus species.</title>
        <authorList>
            <person name="Yoshida K."/>
            <person name="Sommer R.J."/>
        </authorList>
    </citation>
    <scope>NUCLEOTIDE SEQUENCE</scope>
    <source>
        <strain evidence="1">RS0144</strain>
    </source>
</reference>
<comment type="caution">
    <text evidence="1">The sequence shown here is derived from an EMBL/GenBank/DDBJ whole genome shotgun (WGS) entry which is preliminary data.</text>
</comment>
<keyword evidence="2" id="KW-1185">Reference proteome</keyword>
<accession>A0AAV5UBS8</accession>
<dbReference type="AlphaFoldDB" id="A0AAV5UBS8"/>
<organism evidence="1 2">
    <name type="scientific">Pristionchus entomophagus</name>
    <dbReference type="NCBI Taxonomy" id="358040"/>
    <lineage>
        <taxon>Eukaryota</taxon>
        <taxon>Metazoa</taxon>
        <taxon>Ecdysozoa</taxon>
        <taxon>Nematoda</taxon>
        <taxon>Chromadorea</taxon>
        <taxon>Rhabditida</taxon>
        <taxon>Rhabditina</taxon>
        <taxon>Diplogasteromorpha</taxon>
        <taxon>Diplogasteroidea</taxon>
        <taxon>Neodiplogasteridae</taxon>
        <taxon>Pristionchus</taxon>
    </lineage>
</organism>
<evidence type="ECO:0000313" key="2">
    <source>
        <dbReference type="Proteomes" id="UP001432027"/>
    </source>
</evidence>
<feature type="non-terminal residue" evidence="1">
    <location>
        <position position="1"/>
    </location>
</feature>
<gene>
    <name evidence="1" type="ORF">PENTCL1PPCAC_26095</name>
</gene>